<feature type="transmembrane region" description="Helical" evidence="1">
    <location>
        <begin position="160"/>
        <end position="180"/>
    </location>
</feature>
<evidence type="ECO:0000313" key="3">
    <source>
        <dbReference type="Proteomes" id="UP000199558"/>
    </source>
</evidence>
<feature type="transmembrane region" description="Helical" evidence="1">
    <location>
        <begin position="42"/>
        <end position="61"/>
    </location>
</feature>
<feature type="transmembrane region" description="Helical" evidence="1">
    <location>
        <begin position="135"/>
        <end position="154"/>
    </location>
</feature>
<feature type="transmembrane region" description="Helical" evidence="1">
    <location>
        <begin position="81"/>
        <end position="103"/>
    </location>
</feature>
<dbReference type="RefSeq" id="WP_091579141.1">
    <property type="nucleotide sequence ID" value="NZ_FLRH01000004.1"/>
</dbReference>
<keyword evidence="1" id="KW-0812">Transmembrane</keyword>
<dbReference type="EMBL" id="FLRH01000004">
    <property type="protein sequence ID" value="SBT67887.1"/>
    <property type="molecule type" value="Genomic_DNA"/>
</dbReference>
<feature type="transmembrane region" description="Helical" evidence="1">
    <location>
        <begin position="109"/>
        <end position="128"/>
    </location>
</feature>
<keyword evidence="1" id="KW-1133">Transmembrane helix</keyword>
<gene>
    <name evidence="2" type="ORF">GA0070622_4970</name>
</gene>
<keyword evidence="3" id="KW-1185">Reference proteome</keyword>
<feature type="transmembrane region" description="Helical" evidence="1">
    <location>
        <begin position="12"/>
        <end position="30"/>
    </location>
</feature>
<evidence type="ECO:0000256" key="1">
    <source>
        <dbReference type="SAM" id="Phobius"/>
    </source>
</evidence>
<dbReference type="STRING" id="946078.GA0070622_4970"/>
<dbReference type="AlphaFoldDB" id="A0A1A9BG93"/>
<evidence type="ECO:0000313" key="2">
    <source>
        <dbReference type="EMBL" id="SBT67887.1"/>
    </source>
</evidence>
<dbReference type="Proteomes" id="UP000199558">
    <property type="component" value="Unassembled WGS sequence"/>
</dbReference>
<proteinExistence type="predicted"/>
<protein>
    <submittedName>
        <fullName evidence="2">Uncharacterized protein</fullName>
    </submittedName>
</protein>
<organism evidence="2 3">
    <name type="scientific">Micromonospora sediminicola</name>
    <dbReference type="NCBI Taxonomy" id="946078"/>
    <lineage>
        <taxon>Bacteria</taxon>
        <taxon>Bacillati</taxon>
        <taxon>Actinomycetota</taxon>
        <taxon>Actinomycetes</taxon>
        <taxon>Micromonosporales</taxon>
        <taxon>Micromonosporaceae</taxon>
        <taxon>Micromonospora</taxon>
    </lineage>
</organism>
<sequence>MSTPGTRGRPSGLVIGSLVAISFGTVFVLVNSGGLPAPWPLVVRVAGLLVAALLLVGLFRVARRETPAPEREAAAFMDRRYWLVVALEAVALFGGLSVINNVLDRPEVAVAWVAVVVGVHFFGLAAVWRMPRYHWLGAVMTALGIAGFLVHALGGSAATVALVSGVGCGAALFATVALALRGATTPRPTA</sequence>
<reference evidence="3" key="1">
    <citation type="submission" date="2016-06" db="EMBL/GenBank/DDBJ databases">
        <authorList>
            <person name="Varghese N."/>
            <person name="Submissions Spin"/>
        </authorList>
    </citation>
    <scope>NUCLEOTIDE SEQUENCE [LARGE SCALE GENOMIC DNA]</scope>
    <source>
        <strain evidence="3">DSM 45794</strain>
    </source>
</reference>
<keyword evidence="1" id="KW-0472">Membrane</keyword>
<accession>A0A1A9BG93</accession>
<name>A0A1A9BG93_9ACTN</name>